<dbReference type="OMA" id="WQMTTKE"/>
<evidence type="ECO:0000313" key="13">
    <source>
        <dbReference type="Proteomes" id="UP000005408"/>
    </source>
</evidence>
<evidence type="ECO:0000313" key="12">
    <source>
        <dbReference type="EnsemblMetazoa" id="G88.1:cds"/>
    </source>
</evidence>
<comment type="similarity">
    <text evidence="10">Belongs to the protein kinase superfamily.</text>
</comment>
<dbReference type="GO" id="GO:0005524">
    <property type="term" value="F:ATP binding"/>
    <property type="evidence" value="ECO:0007669"/>
    <property type="project" value="UniProtKB-UniRule"/>
</dbReference>
<dbReference type="PROSITE" id="PS00108">
    <property type="entry name" value="PROTEIN_KINASE_ST"/>
    <property type="match status" value="1"/>
</dbReference>
<dbReference type="GeneID" id="105324657"/>
<comment type="catalytic activity">
    <reaction evidence="7">
        <text>L-threonyl-[protein] + ATP = O-phospho-L-threonyl-[protein] + ADP + H(+)</text>
        <dbReference type="Rhea" id="RHEA:46608"/>
        <dbReference type="Rhea" id="RHEA-COMP:11060"/>
        <dbReference type="Rhea" id="RHEA-COMP:11605"/>
        <dbReference type="ChEBI" id="CHEBI:15378"/>
        <dbReference type="ChEBI" id="CHEBI:30013"/>
        <dbReference type="ChEBI" id="CHEBI:30616"/>
        <dbReference type="ChEBI" id="CHEBI:61977"/>
        <dbReference type="ChEBI" id="CHEBI:456216"/>
        <dbReference type="EC" id="2.7.11.1"/>
    </reaction>
</comment>
<evidence type="ECO:0000259" key="11">
    <source>
        <dbReference type="PROSITE" id="PS50011"/>
    </source>
</evidence>
<dbReference type="InterPro" id="IPR008271">
    <property type="entry name" value="Ser/Thr_kinase_AS"/>
</dbReference>
<evidence type="ECO:0000256" key="1">
    <source>
        <dbReference type="ARBA" id="ARBA00012513"/>
    </source>
</evidence>
<dbReference type="PROSITE" id="PS00107">
    <property type="entry name" value="PROTEIN_KINASE_ATP"/>
    <property type="match status" value="1"/>
</dbReference>
<feature type="domain" description="Protein kinase" evidence="11">
    <location>
        <begin position="62"/>
        <end position="322"/>
    </location>
</feature>
<dbReference type="InterPro" id="IPR017441">
    <property type="entry name" value="Protein_kinase_ATP_BS"/>
</dbReference>
<dbReference type="Pfam" id="PF00069">
    <property type="entry name" value="Pkinase"/>
    <property type="match status" value="1"/>
</dbReference>
<keyword evidence="2 10" id="KW-0723">Serine/threonine-protein kinase</keyword>
<protein>
    <recommendedName>
        <fullName evidence="1">non-specific serine/threonine protein kinase</fullName>
        <ecNumber evidence="1">2.7.11.1</ecNumber>
    </recommendedName>
</protein>
<keyword evidence="3" id="KW-0808">Transferase</keyword>
<dbReference type="OrthoDB" id="4062651at2759"/>
<dbReference type="Proteomes" id="UP000005408">
    <property type="component" value="Unassembled WGS sequence"/>
</dbReference>
<organism evidence="12 13">
    <name type="scientific">Magallana gigas</name>
    <name type="common">Pacific oyster</name>
    <name type="synonym">Crassostrea gigas</name>
    <dbReference type="NCBI Taxonomy" id="29159"/>
    <lineage>
        <taxon>Eukaryota</taxon>
        <taxon>Metazoa</taxon>
        <taxon>Spiralia</taxon>
        <taxon>Lophotrochozoa</taxon>
        <taxon>Mollusca</taxon>
        <taxon>Bivalvia</taxon>
        <taxon>Autobranchia</taxon>
        <taxon>Pteriomorphia</taxon>
        <taxon>Ostreida</taxon>
        <taxon>Ostreoidea</taxon>
        <taxon>Ostreidae</taxon>
        <taxon>Magallana</taxon>
    </lineage>
</organism>
<dbReference type="EC" id="2.7.11.1" evidence="1"/>
<evidence type="ECO:0000256" key="7">
    <source>
        <dbReference type="ARBA" id="ARBA00047899"/>
    </source>
</evidence>
<dbReference type="Gene3D" id="1.10.510.10">
    <property type="entry name" value="Transferase(Phosphotransferase) domain 1"/>
    <property type="match status" value="1"/>
</dbReference>
<feature type="binding site" evidence="9">
    <location>
        <position position="89"/>
    </location>
    <ligand>
        <name>ATP</name>
        <dbReference type="ChEBI" id="CHEBI:30616"/>
    </ligand>
</feature>
<evidence type="ECO:0000256" key="5">
    <source>
        <dbReference type="ARBA" id="ARBA00022777"/>
    </source>
</evidence>
<evidence type="ECO:0000256" key="9">
    <source>
        <dbReference type="PROSITE-ProRule" id="PRU10141"/>
    </source>
</evidence>
<keyword evidence="6 9" id="KW-0067">ATP-binding</keyword>
<evidence type="ECO:0000256" key="10">
    <source>
        <dbReference type="RuleBase" id="RU000304"/>
    </source>
</evidence>
<dbReference type="InterPro" id="IPR051681">
    <property type="entry name" value="Ser/Thr_Kinases-Pseudokinases"/>
</dbReference>
<evidence type="ECO:0000256" key="4">
    <source>
        <dbReference type="ARBA" id="ARBA00022741"/>
    </source>
</evidence>
<dbReference type="EnsemblMetazoa" id="G88.1">
    <property type="protein sequence ID" value="G88.1:cds"/>
    <property type="gene ID" value="G88"/>
</dbReference>
<dbReference type="SMART" id="SM00220">
    <property type="entry name" value="S_TKc"/>
    <property type="match status" value="1"/>
</dbReference>
<dbReference type="PANTHER" id="PTHR44329:SF285">
    <property type="entry name" value="V-MOS MOLONEY MURINE SARCOMA VIRAL ONCO HOMOLOG"/>
    <property type="match status" value="1"/>
</dbReference>
<dbReference type="PANTHER" id="PTHR44329">
    <property type="entry name" value="SERINE/THREONINE-PROTEIN KINASE TNNI3K-RELATED"/>
    <property type="match status" value="1"/>
</dbReference>
<evidence type="ECO:0000256" key="8">
    <source>
        <dbReference type="ARBA" id="ARBA00048679"/>
    </source>
</evidence>
<dbReference type="RefSeq" id="XP_011422084.2">
    <property type="nucleotide sequence ID" value="XM_011423782.4"/>
</dbReference>
<keyword evidence="13" id="KW-1185">Reference proteome</keyword>
<dbReference type="PIRSF" id="PIRSF000654">
    <property type="entry name" value="Integrin-linked_kinase"/>
    <property type="match status" value="1"/>
</dbReference>
<dbReference type="InterPro" id="IPR011009">
    <property type="entry name" value="Kinase-like_dom_sf"/>
</dbReference>
<dbReference type="SUPFAM" id="SSF56112">
    <property type="entry name" value="Protein kinase-like (PK-like)"/>
    <property type="match status" value="1"/>
</dbReference>
<evidence type="ECO:0000256" key="6">
    <source>
        <dbReference type="ARBA" id="ARBA00022840"/>
    </source>
</evidence>
<reference evidence="12" key="1">
    <citation type="submission" date="2022-08" db="UniProtKB">
        <authorList>
            <consortium name="EnsemblMetazoa"/>
        </authorList>
    </citation>
    <scope>IDENTIFICATION</scope>
    <source>
        <strain evidence="12">05x7-T-G4-1.051#20</strain>
    </source>
</reference>
<dbReference type="PROSITE" id="PS50011">
    <property type="entry name" value="PROTEIN_KINASE_DOM"/>
    <property type="match status" value="1"/>
</dbReference>
<comment type="catalytic activity">
    <reaction evidence="8">
        <text>L-seryl-[protein] + ATP = O-phospho-L-seryl-[protein] + ADP + H(+)</text>
        <dbReference type="Rhea" id="RHEA:17989"/>
        <dbReference type="Rhea" id="RHEA-COMP:9863"/>
        <dbReference type="Rhea" id="RHEA-COMP:11604"/>
        <dbReference type="ChEBI" id="CHEBI:15378"/>
        <dbReference type="ChEBI" id="CHEBI:29999"/>
        <dbReference type="ChEBI" id="CHEBI:30616"/>
        <dbReference type="ChEBI" id="CHEBI:83421"/>
        <dbReference type="ChEBI" id="CHEBI:456216"/>
        <dbReference type="EC" id="2.7.11.1"/>
    </reaction>
</comment>
<proteinExistence type="inferred from homology"/>
<accession>A0A8W8P3P0</accession>
<dbReference type="KEGG" id="crg:105324657"/>
<sequence>MKIASYIQSHQMTKTSFTTRSWQKLKHLLSKYKRSRGVIRKVMPKISFANNKKLKLVSKDDVKLGRLLGAGGFGSVYYGSYRQRDVAVKIMHKQSKNPEAQIESFKAELHVLDFEHPNIVKTLAATPFEEFKEGAWIVMEYAGSRTLQSMINNEELCQETRIRFAIQMSDALHYIHDNHVLHLDLKPANILITARGDVKMADFGCSQKVELDTGLVSPTQRSLLTGTFAYRAPELLKGQVPSNKADIYALGVTLWQMLARENPYGNENQHVVIFSVVAYGHRPPHPEIDLDPFEECYRDLYTQCWSATQFDRPSAKELHETLKIWKKHM</sequence>
<dbReference type="AlphaFoldDB" id="A0A8W8P3P0"/>
<keyword evidence="5" id="KW-0418">Kinase</keyword>
<dbReference type="InterPro" id="IPR000719">
    <property type="entry name" value="Prot_kinase_dom"/>
</dbReference>
<evidence type="ECO:0000256" key="3">
    <source>
        <dbReference type="ARBA" id="ARBA00022679"/>
    </source>
</evidence>
<name>A0A8W8P3P0_MAGGI</name>
<dbReference type="GO" id="GO:0004674">
    <property type="term" value="F:protein serine/threonine kinase activity"/>
    <property type="evidence" value="ECO:0007669"/>
    <property type="project" value="UniProtKB-KW"/>
</dbReference>
<evidence type="ECO:0000256" key="2">
    <source>
        <dbReference type="ARBA" id="ARBA00022527"/>
    </source>
</evidence>
<keyword evidence="4 9" id="KW-0547">Nucleotide-binding</keyword>